<dbReference type="InterPro" id="IPR036291">
    <property type="entry name" value="NAD(P)-bd_dom_sf"/>
</dbReference>
<evidence type="ECO:0000313" key="2">
    <source>
        <dbReference type="EMBL" id="EPQ26151.1"/>
    </source>
</evidence>
<feature type="domain" description="NAD-dependent epimerase/dehydratase" evidence="1">
    <location>
        <begin position="67"/>
        <end position="260"/>
    </location>
</feature>
<dbReference type="GeneID" id="19320437"/>
<organism evidence="2 3">
    <name type="scientific">Pseudozyma flocculosa PF-1</name>
    <dbReference type="NCBI Taxonomy" id="1277687"/>
    <lineage>
        <taxon>Eukaryota</taxon>
        <taxon>Fungi</taxon>
        <taxon>Dikarya</taxon>
        <taxon>Basidiomycota</taxon>
        <taxon>Ustilaginomycotina</taxon>
        <taxon>Ustilaginomycetes</taxon>
        <taxon>Ustilaginales</taxon>
        <taxon>Ustilaginaceae</taxon>
        <taxon>Pseudozyma</taxon>
    </lineage>
</organism>
<dbReference type="KEGG" id="pfp:PFL1_06359"/>
<protein>
    <recommendedName>
        <fullName evidence="1">NAD-dependent epimerase/dehydratase domain-containing protein</fullName>
    </recommendedName>
</protein>
<reference evidence="2 3" key="1">
    <citation type="journal article" date="2013" name="Plant Cell">
        <title>The transition from a phytopathogenic smut ancestor to an anamorphic biocontrol agent deciphered by comparative whole-genome analysis.</title>
        <authorList>
            <person name="Lefebvre F."/>
            <person name="Joly D.L."/>
            <person name="Labbe C."/>
            <person name="Teichmann B."/>
            <person name="Linning R."/>
            <person name="Belzile F."/>
            <person name="Bakkeren G."/>
            <person name="Belanger R.R."/>
        </authorList>
    </citation>
    <scope>NUCLEOTIDE SEQUENCE [LARGE SCALE GENOMIC DNA]</scope>
    <source>
        <strain evidence="2 3">PF-1</strain>
    </source>
</reference>
<gene>
    <name evidence="2" type="ORF">PFL1_06359</name>
</gene>
<dbReference type="PANTHER" id="PTHR12126">
    <property type="entry name" value="NADH-UBIQUINONE OXIDOREDUCTASE 39 KDA SUBUNIT-RELATED"/>
    <property type="match status" value="1"/>
</dbReference>
<dbReference type="Gene3D" id="3.40.50.720">
    <property type="entry name" value="NAD(P)-binding Rossmann-like Domain"/>
    <property type="match status" value="1"/>
</dbReference>
<dbReference type="SUPFAM" id="SSF51735">
    <property type="entry name" value="NAD(P)-binding Rossmann-fold domains"/>
    <property type="match status" value="1"/>
</dbReference>
<evidence type="ECO:0000313" key="3">
    <source>
        <dbReference type="Proteomes" id="UP000053664"/>
    </source>
</evidence>
<dbReference type="Proteomes" id="UP000053664">
    <property type="component" value="Unassembled WGS sequence"/>
</dbReference>
<dbReference type="CDD" id="cd05271">
    <property type="entry name" value="NDUFA9_like_SDR_a"/>
    <property type="match status" value="1"/>
</dbReference>
<name>A0A061H6C3_9BASI</name>
<dbReference type="GO" id="GO:0044877">
    <property type="term" value="F:protein-containing complex binding"/>
    <property type="evidence" value="ECO:0007669"/>
    <property type="project" value="TreeGrafter"/>
</dbReference>
<proteinExistence type="predicted"/>
<dbReference type="InterPro" id="IPR001509">
    <property type="entry name" value="Epimerase_deHydtase"/>
</dbReference>
<dbReference type="eggNOG" id="KOG2865">
    <property type="taxonomic scope" value="Eukaryota"/>
</dbReference>
<dbReference type="RefSeq" id="XP_007882091.1">
    <property type="nucleotide sequence ID" value="XM_007883900.1"/>
</dbReference>
<sequence length="390" mass="43645">MLALAGSSNSVASIAVQAARVQLRNDLVKAQTRSVHDLTIKRKTGKPIIRQGPYGGGRSSVSGHVATVFGCTGFLGRYLVNRLSQKGTQVIVPYRDEDEKRHLKVMGDLGQVVPLEWDIRNDQQIQECIRHSDTVYNLTGRQYETKNFSFSDVHVTGARRIAEMAEALGASRFIHVSHLNADKDSPSAYLRSKAEGEEAVKRAFEGATIVRPGTMWGHEDRFLNQMAVYPYAWRVNHGKTKMRPVHSIDVAAALEKMMDADVTSMGQTFSLGGPKTYTIGQILQLVESLTFRPLVKPGFNTPKIALQTVARIGELAWWPMLNKDEVIRRYMDDLPDEAGTKSWADLAIEPDTLEETAIVYLRRYRSATRFEQPVQTGGARLKKPKYQVLE</sequence>
<accession>A0A061H6C3</accession>
<dbReference type="InterPro" id="IPR051207">
    <property type="entry name" value="ComplexI_NDUFA9_subunit"/>
</dbReference>
<dbReference type="PANTHER" id="PTHR12126:SF11">
    <property type="entry name" value="NADH DEHYDROGENASE [UBIQUINONE] 1 ALPHA SUBCOMPLEX SUBUNIT 9, MITOCHONDRIAL"/>
    <property type="match status" value="1"/>
</dbReference>
<dbReference type="EMBL" id="KE361647">
    <property type="protein sequence ID" value="EPQ26151.1"/>
    <property type="molecule type" value="Genomic_DNA"/>
</dbReference>
<dbReference type="GO" id="GO:0005739">
    <property type="term" value="C:mitochondrion"/>
    <property type="evidence" value="ECO:0007669"/>
    <property type="project" value="TreeGrafter"/>
</dbReference>
<dbReference type="AlphaFoldDB" id="A0A061H6C3"/>
<evidence type="ECO:0000259" key="1">
    <source>
        <dbReference type="Pfam" id="PF01370"/>
    </source>
</evidence>
<dbReference type="OrthoDB" id="275457at2759"/>
<dbReference type="HOGENOM" id="CLU_007383_6_4_1"/>
<dbReference type="Pfam" id="PF01370">
    <property type="entry name" value="Epimerase"/>
    <property type="match status" value="1"/>
</dbReference>